<dbReference type="InterPro" id="IPR008651">
    <property type="entry name" value="Uncharacterised_HicB"/>
</dbReference>
<evidence type="ECO:0000313" key="1">
    <source>
        <dbReference type="EMBL" id="WTZ06564.1"/>
    </source>
</evidence>
<dbReference type="EMBL" id="CP109546">
    <property type="protein sequence ID" value="WTZ06564.1"/>
    <property type="molecule type" value="Genomic_DNA"/>
</dbReference>
<dbReference type="Gene3D" id="1.10.1220.10">
    <property type="entry name" value="Met repressor-like"/>
    <property type="match status" value="1"/>
</dbReference>
<accession>A0AAU3HQX7</accession>
<organism evidence="1">
    <name type="scientific">Streptomyces sp. NBC_01393</name>
    <dbReference type="NCBI Taxonomy" id="2903851"/>
    <lineage>
        <taxon>Bacteria</taxon>
        <taxon>Bacillati</taxon>
        <taxon>Actinomycetota</taxon>
        <taxon>Actinomycetes</taxon>
        <taxon>Kitasatosporales</taxon>
        <taxon>Streptomycetaceae</taxon>
        <taxon>Streptomyces</taxon>
    </lineage>
</organism>
<proteinExistence type="predicted"/>
<dbReference type="InterPro" id="IPR013321">
    <property type="entry name" value="Arc_rbn_hlx_hlx"/>
</dbReference>
<dbReference type="EMBL" id="CP109546">
    <property type="protein sequence ID" value="WTZ14522.1"/>
    <property type="molecule type" value="Genomic_DNA"/>
</dbReference>
<dbReference type="Pfam" id="PF05534">
    <property type="entry name" value="HicB"/>
    <property type="match status" value="1"/>
</dbReference>
<evidence type="ECO:0000313" key="2">
    <source>
        <dbReference type="EMBL" id="WTZ14522.1"/>
    </source>
</evidence>
<sequence>MGIAQLNTRVDQELADKVRASAQRAGMSLNDYVTGVLEADQAAADGPEDLREARARMHARVAYQKWIAGGRSETGSMTMDEVFGA</sequence>
<gene>
    <name evidence="1" type="ORF">OG699_00075</name>
    <name evidence="2" type="ORF">OG699_45185</name>
</gene>
<dbReference type="InterPro" id="IPR010985">
    <property type="entry name" value="Ribbon_hlx_hlx"/>
</dbReference>
<dbReference type="GO" id="GO:0006355">
    <property type="term" value="P:regulation of DNA-templated transcription"/>
    <property type="evidence" value="ECO:0007669"/>
    <property type="project" value="InterPro"/>
</dbReference>
<protein>
    <submittedName>
        <fullName evidence="1">Toxin-antitoxin system HicB family antitoxin</fullName>
    </submittedName>
</protein>
<name>A0AAU3HQX7_9ACTN</name>
<dbReference type="AlphaFoldDB" id="A0AAU3HQX7"/>
<reference evidence="1" key="1">
    <citation type="submission" date="2022-10" db="EMBL/GenBank/DDBJ databases">
        <title>The complete genomes of actinobacterial strains from the NBC collection.</title>
        <authorList>
            <person name="Joergensen T.S."/>
            <person name="Alvarez Arevalo M."/>
            <person name="Sterndorff E.B."/>
            <person name="Faurdal D."/>
            <person name="Vuksanovic O."/>
            <person name="Mourched A.-S."/>
            <person name="Charusanti P."/>
            <person name="Shaw S."/>
            <person name="Blin K."/>
            <person name="Weber T."/>
        </authorList>
    </citation>
    <scope>NUCLEOTIDE SEQUENCE</scope>
    <source>
        <strain evidence="1">NBC_01393</strain>
    </source>
</reference>
<dbReference type="SUPFAM" id="SSF47598">
    <property type="entry name" value="Ribbon-helix-helix"/>
    <property type="match status" value="1"/>
</dbReference>